<dbReference type="InterPro" id="IPR036867">
    <property type="entry name" value="R3H_dom_sf"/>
</dbReference>
<evidence type="ECO:0000259" key="3">
    <source>
        <dbReference type="Pfam" id="PF13902"/>
    </source>
</evidence>
<dbReference type="OrthoDB" id="75169at2759"/>
<dbReference type="InParanoid" id="A0A1Q3CR54"/>
<dbReference type="InterPro" id="IPR003719">
    <property type="entry name" value="Phenazine_PhzF-like"/>
</dbReference>
<dbReference type="EMBL" id="BDDD01002703">
    <property type="protein sequence ID" value="GAV82729.1"/>
    <property type="molecule type" value="Genomic_DNA"/>
</dbReference>
<dbReference type="GO" id="GO:0003676">
    <property type="term" value="F:nucleic acid binding"/>
    <property type="evidence" value="ECO:0007669"/>
    <property type="project" value="InterPro"/>
</dbReference>
<dbReference type="PANTHER" id="PTHR13774:SF17">
    <property type="entry name" value="PHENAZINE BIOSYNTHESIS-LIKE DOMAIN-CONTAINING PROTEIN"/>
    <property type="match status" value="1"/>
</dbReference>
<dbReference type="PANTHER" id="PTHR13774">
    <property type="entry name" value="PHENAZINE BIOSYNTHESIS PROTEIN"/>
    <property type="match status" value="1"/>
</dbReference>
<keyword evidence="5" id="KW-1185">Reference proteome</keyword>
<dbReference type="FunCoup" id="A0A1Q3CR54">
    <property type="interactions" value="737"/>
</dbReference>
<protein>
    <submittedName>
        <fullName evidence="4">PhzC-PhzF domain-containing protein/R3H-assoc domain-containing protein</fullName>
    </submittedName>
</protein>
<gene>
    <name evidence="4" type="ORF">CFOL_v3_26180</name>
</gene>
<dbReference type="NCBIfam" id="TIGR00654">
    <property type="entry name" value="PhzF_family"/>
    <property type="match status" value="1"/>
</dbReference>
<dbReference type="SUPFAM" id="SSF82708">
    <property type="entry name" value="R3H domain"/>
    <property type="match status" value="1"/>
</dbReference>
<feature type="domain" description="R3H-associated N-terminal" evidence="3">
    <location>
        <begin position="33"/>
        <end position="153"/>
    </location>
</feature>
<evidence type="ECO:0000256" key="2">
    <source>
        <dbReference type="ARBA" id="ARBA00023235"/>
    </source>
</evidence>
<proteinExistence type="inferred from homology"/>
<dbReference type="Pfam" id="PF13902">
    <property type="entry name" value="R3H-assoc"/>
    <property type="match status" value="1"/>
</dbReference>
<dbReference type="InterPro" id="IPR025952">
    <property type="entry name" value="R3H-assoc_dom"/>
</dbReference>
<dbReference type="STRING" id="3775.A0A1Q3CR54"/>
<keyword evidence="2" id="KW-0413">Isomerase</keyword>
<comment type="caution">
    <text evidence="4">The sequence shown here is derived from an EMBL/GenBank/DDBJ whole genome shotgun (WGS) entry which is preliminary data.</text>
</comment>
<accession>A0A1Q3CR54</accession>
<dbReference type="GO" id="GO:0016853">
    <property type="term" value="F:isomerase activity"/>
    <property type="evidence" value="ECO:0007669"/>
    <property type="project" value="UniProtKB-KW"/>
</dbReference>
<evidence type="ECO:0000313" key="5">
    <source>
        <dbReference type="Proteomes" id="UP000187406"/>
    </source>
</evidence>
<evidence type="ECO:0000256" key="1">
    <source>
        <dbReference type="ARBA" id="ARBA00008270"/>
    </source>
</evidence>
<dbReference type="SUPFAM" id="SSF54506">
    <property type="entry name" value="Diaminopimelate epimerase-like"/>
    <property type="match status" value="1"/>
</dbReference>
<sequence>MATPDVLRREDDLLSSPLLRPRKEESTKLRELSVEKKIEFLESLTGPVSNRRSRRWLNDRLLMELVPRLNEKEIRGLFTPPPWGDDVPVSPFCMTNGAEWDKFRTIDMDKEANIIHGLNLSTTKMKGHVDVDKMAVLNAWRRVDCRTREALRRSFLPKLIQGYENCVRAFIEDSGDGDVLVLQVQDPFHRLLLHGVCEVDAFTDTPFKGNPAAVCLLEEEKDEKWLQAVAAEFNISETCYLTRINIDSSNPRFKLRWFTPVSEVDLCGHATLAAAHTLFAKGLINSNIIEFVTRSGILTAKKIQDSESTEVSECQNGEVQGSFLIELDFPTVPTFEFNSAEVSTISQALGGASVIEIKRGTTASDNLLVVLPSGKAVAELQPRFDEILKCPGGGIIVTGAAPPDSGFDFYSRFFAPIYGVNEDPVCGSAHCALAPYWREKLGKCDFLAYQASPRSGILNIHLNEQDQRVLLRGKAVTVMDGCLLV</sequence>
<reference evidence="5" key="1">
    <citation type="submission" date="2016-04" db="EMBL/GenBank/DDBJ databases">
        <title>Cephalotus genome sequencing.</title>
        <authorList>
            <person name="Fukushima K."/>
            <person name="Hasebe M."/>
            <person name="Fang X."/>
        </authorList>
    </citation>
    <scope>NUCLEOTIDE SEQUENCE [LARGE SCALE GENOMIC DNA]</scope>
    <source>
        <strain evidence="5">cv. St1</strain>
    </source>
</reference>
<dbReference type="AlphaFoldDB" id="A0A1Q3CR54"/>
<dbReference type="GO" id="GO:0005737">
    <property type="term" value="C:cytoplasm"/>
    <property type="evidence" value="ECO:0007669"/>
    <property type="project" value="TreeGrafter"/>
</dbReference>
<dbReference type="Proteomes" id="UP000187406">
    <property type="component" value="Unassembled WGS sequence"/>
</dbReference>
<dbReference type="Pfam" id="PF02567">
    <property type="entry name" value="PhzC-PhzF"/>
    <property type="match status" value="1"/>
</dbReference>
<comment type="similarity">
    <text evidence="1">Belongs to the PhzF family.</text>
</comment>
<evidence type="ECO:0000313" key="4">
    <source>
        <dbReference type="EMBL" id="GAV82729.1"/>
    </source>
</evidence>
<name>A0A1Q3CR54_CEPFO</name>
<dbReference type="Gene3D" id="3.10.310.10">
    <property type="entry name" value="Diaminopimelate Epimerase, Chain A, domain 1"/>
    <property type="match status" value="2"/>
</dbReference>
<organism evidence="4 5">
    <name type="scientific">Cephalotus follicularis</name>
    <name type="common">Albany pitcher plant</name>
    <dbReference type="NCBI Taxonomy" id="3775"/>
    <lineage>
        <taxon>Eukaryota</taxon>
        <taxon>Viridiplantae</taxon>
        <taxon>Streptophyta</taxon>
        <taxon>Embryophyta</taxon>
        <taxon>Tracheophyta</taxon>
        <taxon>Spermatophyta</taxon>
        <taxon>Magnoliopsida</taxon>
        <taxon>eudicotyledons</taxon>
        <taxon>Gunneridae</taxon>
        <taxon>Pentapetalae</taxon>
        <taxon>rosids</taxon>
        <taxon>fabids</taxon>
        <taxon>Oxalidales</taxon>
        <taxon>Cephalotaceae</taxon>
        <taxon>Cephalotus</taxon>
    </lineage>
</organism>